<dbReference type="Proteomes" id="UP000265816">
    <property type="component" value="Unassembled WGS sequence"/>
</dbReference>
<proteinExistence type="predicted"/>
<evidence type="ECO:0000313" key="2">
    <source>
        <dbReference type="Proteomes" id="UP000265816"/>
    </source>
</evidence>
<comment type="caution">
    <text evidence="1">The sequence shown here is derived from an EMBL/GenBank/DDBJ whole genome shotgun (WGS) entry which is preliminary data.</text>
</comment>
<dbReference type="RefSeq" id="WP_119111742.1">
    <property type="nucleotide sequence ID" value="NZ_CBCSEO010000007.1"/>
</dbReference>
<protein>
    <submittedName>
        <fullName evidence="1">FbpB family small basic protein</fullName>
    </submittedName>
</protein>
<keyword evidence="2" id="KW-1185">Reference proteome</keyword>
<evidence type="ECO:0000313" key="1">
    <source>
        <dbReference type="EMBL" id="RID87482.1"/>
    </source>
</evidence>
<accession>A0A398BCC4</accession>
<sequence>MKKKKTTITELTKICREELIQDKERIAAIERRIDERRCRTEK</sequence>
<organism evidence="1 2">
    <name type="scientific">Mesobacillus zeae</name>
    <dbReference type="NCBI Taxonomy" id="1917180"/>
    <lineage>
        <taxon>Bacteria</taxon>
        <taxon>Bacillati</taxon>
        <taxon>Bacillota</taxon>
        <taxon>Bacilli</taxon>
        <taxon>Bacillales</taxon>
        <taxon>Bacillaceae</taxon>
        <taxon>Mesobacillus</taxon>
    </lineage>
</organism>
<dbReference type="EMBL" id="QWVT01000009">
    <property type="protein sequence ID" value="RID87482.1"/>
    <property type="molecule type" value="Genomic_DNA"/>
</dbReference>
<dbReference type="AlphaFoldDB" id="A0A398BCC4"/>
<reference evidence="1 2" key="1">
    <citation type="submission" date="2018-08" db="EMBL/GenBank/DDBJ databases">
        <title>Bacillus jemisoniae sp. nov., Bacillus chryseoplanitiae sp. nov., Bacillus resnikiae sp. nov., and Bacillus frankliniae sp. nov., isolated from Viking spacecraft and associated surfaces.</title>
        <authorList>
            <person name="Seuylemezian A."/>
            <person name="Vaishampayan P."/>
        </authorList>
    </citation>
    <scope>NUCLEOTIDE SEQUENCE [LARGE SCALE GENOMIC DNA]</scope>
    <source>
        <strain evidence="1 2">JJ-247</strain>
    </source>
</reference>
<gene>
    <name evidence="1" type="ORF">D1970_04715</name>
</gene>
<name>A0A398BCC4_9BACI</name>